<dbReference type="RefSeq" id="WP_195005035.1">
    <property type="nucleotide sequence ID" value="NZ_JADLQN010000010.1"/>
</dbReference>
<gene>
    <name evidence="1" type="ORF">IU449_27245</name>
</gene>
<comment type="caution">
    <text evidence="1">The sequence shown here is derived from an EMBL/GenBank/DDBJ whole genome shotgun (WGS) entry which is preliminary data.</text>
</comment>
<evidence type="ECO:0000313" key="1">
    <source>
        <dbReference type="EMBL" id="MBF6358197.1"/>
    </source>
</evidence>
<protein>
    <submittedName>
        <fullName evidence="1">Uncharacterized protein</fullName>
    </submittedName>
</protein>
<reference evidence="1 2" key="1">
    <citation type="submission" date="2020-10" db="EMBL/GenBank/DDBJ databases">
        <title>Identification of Nocardia species via Next-generation sequencing and recognition of intraspecies genetic diversity.</title>
        <authorList>
            <person name="Li P."/>
            <person name="Li P."/>
            <person name="Lu B."/>
        </authorList>
    </citation>
    <scope>NUCLEOTIDE SEQUENCE [LARGE SCALE GENOMIC DNA]</scope>
    <source>
        <strain evidence="1 2">BJ06-0143</strain>
    </source>
</reference>
<dbReference type="EMBL" id="JADLQN010000010">
    <property type="protein sequence ID" value="MBF6358197.1"/>
    <property type="molecule type" value="Genomic_DNA"/>
</dbReference>
<organism evidence="1 2">
    <name type="scientific">Nocardia higoensis</name>
    <dbReference type="NCBI Taxonomy" id="228599"/>
    <lineage>
        <taxon>Bacteria</taxon>
        <taxon>Bacillati</taxon>
        <taxon>Actinomycetota</taxon>
        <taxon>Actinomycetes</taxon>
        <taxon>Mycobacteriales</taxon>
        <taxon>Nocardiaceae</taxon>
        <taxon>Nocardia</taxon>
    </lineage>
</organism>
<sequence>MLVYAQPDDLMSGWLDEPPTTAVATRAIRYASILVRTATRCDHYEVSPAGAPTEPDVIEAMRDATCAHAAMWITAGINPAAGSAGREIGIASQSADGGSVTYADSVTAEEVEVSLRRLIPTALDILRNAGMASTRPDTW</sequence>
<name>A0ABS0DIC0_9NOCA</name>
<proteinExistence type="predicted"/>
<evidence type="ECO:0000313" key="2">
    <source>
        <dbReference type="Proteomes" id="UP000707731"/>
    </source>
</evidence>
<dbReference type="Proteomes" id="UP000707731">
    <property type="component" value="Unassembled WGS sequence"/>
</dbReference>
<keyword evidence="2" id="KW-1185">Reference proteome</keyword>
<accession>A0ABS0DIC0</accession>